<reference evidence="2 3" key="1">
    <citation type="journal article" date="2016" name="Mol. Biol. Evol.">
        <title>Comparative Genomics of Early-Diverging Mushroom-Forming Fungi Provides Insights into the Origins of Lignocellulose Decay Capabilities.</title>
        <authorList>
            <person name="Nagy L.G."/>
            <person name="Riley R."/>
            <person name="Tritt A."/>
            <person name="Adam C."/>
            <person name="Daum C."/>
            <person name="Floudas D."/>
            <person name="Sun H."/>
            <person name="Yadav J.S."/>
            <person name="Pangilinan J."/>
            <person name="Larsson K.H."/>
            <person name="Matsuura K."/>
            <person name="Barry K."/>
            <person name="Labutti K."/>
            <person name="Kuo R."/>
            <person name="Ohm R.A."/>
            <person name="Bhattacharya S.S."/>
            <person name="Shirouzu T."/>
            <person name="Yoshinaga Y."/>
            <person name="Martin F.M."/>
            <person name="Grigoriev I.V."/>
            <person name="Hibbett D.S."/>
        </authorList>
    </citation>
    <scope>NUCLEOTIDE SEQUENCE [LARGE SCALE GENOMIC DNA]</scope>
    <source>
        <strain evidence="2 3">L-15889</strain>
    </source>
</reference>
<keyword evidence="3" id="KW-1185">Reference proteome</keyword>
<sequence length="88" mass="9129">MQGIRVGSGRLFLATCVSLGRLESLLSGSCGGDAAAGCARFITVSTDLPAFWADSPQSSCTSRRTSPGRSYSFVLPSVTLSTPPWPSS</sequence>
<protein>
    <recommendedName>
        <fullName evidence="4">Secreted protein</fullName>
    </recommendedName>
</protein>
<dbReference type="AlphaFoldDB" id="A0A165LT17"/>
<evidence type="ECO:0000256" key="1">
    <source>
        <dbReference type="SAM" id="SignalP"/>
    </source>
</evidence>
<evidence type="ECO:0008006" key="4">
    <source>
        <dbReference type="Google" id="ProtNLM"/>
    </source>
</evidence>
<evidence type="ECO:0000313" key="3">
    <source>
        <dbReference type="Proteomes" id="UP000076727"/>
    </source>
</evidence>
<organism evidence="2 3">
    <name type="scientific">Daedalea quercina L-15889</name>
    <dbReference type="NCBI Taxonomy" id="1314783"/>
    <lineage>
        <taxon>Eukaryota</taxon>
        <taxon>Fungi</taxon>
        <taxon>Dikarya</taxon>
        <taxon>Basidiomycota</taxon>
        <taxon>Agaricomycotina</taxon>
        <taxon>Agaricomycetes</taxon>
        <taxon>Polyporales</taxon>
        <taxon>Fomitopsis</taxon>
    </lineage>
</organism>
<feature type="chain" id="PRO_5007862018" description="Secreted protein" evidence="1">
    <location>
        <begin position="23"/>
        <end position="88"/>
    </location>
</feature>
<name>A0A165LT17_9APHY</name>
<gene>
    <name evidence="2" type="ORF">DAEQUDRAFT_803849</name>
</gene>
<feature type="signal peptide" evidence="1">
    <location>
        <begin position="1"/>
        <end position="22"/>
    </location>
</feature>
<keyword evidence="1" id="KW-0732">Signal</keyword>
<dbReference type="EMBL" id="KV429118">
    <property type="protein sequence ID" value="KZT64816.1"/>
    <property type="molecule type" value="Genomic_DNA"/>
</dbReference>
<proteinExistence type="predicted"/>
<evidence type="ECO:0000313" key="2">
    <source>
        <dbReference type="EMBL" id="KZT64816.1"/>
    </source>
</evidence>
<accession>A0A165LT17</accession>
<dbReference type="Proteomes" id="UP000076727">
    <property type="component" value="Unassembled WGS sequence"/>
</dbReference>